<feature type="region of interest" description="Disordered" evidence="1">
    <location>
        <begin position="1"/>
        <end position="136"/>
    </location>
</feature>
<dbReference type="AlphaFoldDB" id="A0AAD3D9N3"/>
<protein>
    <submittedName>
        <fullName evidence="2">Uncharacterized protein</fullName>
    </submittedName>
</protein>
<proteinExistence type="predicted"/>
<name>A0AAD3D9N3_9STRA</name>
<gene>
    <name evidence="2" type="ORF">CTEN210_16968</name>
</gene>
<keyword evidence="3" id="KW-1185">Reference proteome</keyword>
<evidence type="ECO:0000256" key="1">
    <source>
        <dbReference type="SAM" id="MobiDB-lite"/>
    </source>
</evidence>
<dbReference type="Proteomes" id="UP001054902">
    <property type="component" value="Unassembled WGS sequence"/>
</dbReference>
<reference evidence="2 3" key="1">
    <citation type="journal article" date="2021" name="Sci. Rep.">
        <title>The genome of the diatom Chaetoceros tenuissimus carries an ancient integrated fragment of an extant virus.</title>
        <authorList>
            <person name="Hongo Y."/>
            <person name="Kimura K."/>
            <person name="Takaki Y."/>
            <person name="Yoshida Y."/>
            <person name="Baba S."/>
            <person name="Kobayashi G."/>
            <person name="Nagasaki K."/>
            <person name="Hano T."/>
            <person name="Tomaru Y."/>
        </authorList>
    </citation>
    <scope>NUCLEOTIDE SEQUENCE [LARGE SCALE GENOMIC DNA]</scope>
    <source>
        <strain evidence="2 3">NIES-3715</strain>
    </source>
</reference>
<organism evidence="2 3">
    <name type="scientific">Chaetoceros tenuissimus</name>
    <dbReference type="NCBI Taxonomy" id="426638"/>
    <lineage>
        <taxon>Eukaryota</taxon>
        <taxon>Sar</taxon>
        <taxon>Stramenopiles</taxon>
        <taxon>Ochrophyta</taxon>
        <taxon>Bacillariophyta</taxon>
        <taxon>Coscinodiscophyceae</taxon>
        <taxon>Chaetocerotophycidae</taxon>
        <taxon>Chaetocerotales</taxon>
        <taxon>Chaetocerotaceae</taxon>
        <taxon>Chaetoceros</taxon>
    </lineage>
</organism>
<dbReference type="EMBL" id="BLLK01000069">
    <property type="protein sequence ID" value="GFH60492.1"/>
    <property type="molecule type" value="Genomic_DNA"/>
</dbReference>
<evidence type="ECO:0000313" key="2">
    <source>
        <dbReference type="EMBL" id="GFH60492.1"/>
    </source>
</evidence>
<sequence length="874" mass="97986">MTSGEARKVVRSSQEDAPPPKRQAREEVSTGQELPDSEMEESSPMPSAPDSEMEESSPMSSAPDSEMEESSPMPSAPDSEMEESSPMPSAPDSEMEESSPMPSAPDSEMEESSPMPSAPDSEMEESSPMPSLLSNLSNDEKEILVQQKLDRIRQEIAELAMLGYNVSPITITPTPPTLQDSEESYPLNPIQIAQEVEETDHPPSACSGSCSHGNFPNSFIPLDMLESSSAAPLEKPKYNDVDADKLDGYLDEVLHLFNNSRSNKYLGKPIDDLTKKSVRTEGGKLYYPPYELWSDPANKGRWLLDHKVIVDALNVILKLCKGYVPYFFHCNADEMMEVLVAMGNFRGPRAMATSDLLDELINLISKLLGKKVGLFILDYCGYDFDNVTFLTSVRAIPRLIRKMLSRLREPRFKDLRKKIEDVNSTLDTINEACRITQKYLHPAVCQVIHGSYVVRSVINFSTHEGRVVFAAARNFLEILGTYFPKSVIHDNGFHFCHILQTLCLSEENFELLYLTCIVLYAAFSKLDVARVLEELKNEEAAKKHIGNIHEILQVFGNSQIRMLEYYRMRAGPRQSTFLSNYIEQMNERRSKQSISGQYITNEISSSFTFNSKHVYLWEKCIASIDRNGLQMPCPNICVSKGLCASCKFGTCIGNEDNNFQCSNDARSSDGLCRSCKYEHCSGNEDNNFQCSNDAIGSGGLCRSCKFGKCNGHDDDRVQCKNNARSSKGFCDRHKFGKCIREDNGVQCGNDAISIYGLCEDHEIDYCDRGCGNLATVCVEMITLNIEKGRLGIEVKFAKFADMLLIDKVRSDSLFAGIAKAGDVISSVIINGYEYSKWTRLETFLNIIQHNKDEKKTFVLVRRNREQETISSNSK</sequence>
<evidence type="ECO:0000313" key="3">
    <source>
        <dbReference type="Proteomes" id="UP001054902"/>
    </source>
</evidence>
<accession>A0AAD3D9N3</accession>
<comment type="caution">
    <text evidence="2">The sequence shown here is derived from an EMBL/GenBank/DDBJ whole genome shotgun (WGS) entry which is preliminary data.</text>
</comment>
<feature type="compositionally biased region" description="Low complexity" evidence="1">
    <location>
        <begin position="42"/>
        <end position="131"/>
    </location>
</feature>